<dbReference type="AlphaFoldDB" id="A0A098EE08"/>
<accession>A0A098EE08</accession>
<protein>
    <submittedName>
        <fullName evidence="1">Uncharacterized protein</fullName>
    </submittedName>
</protein>
<evidence type="ECO:0000313" key="1">
    <source>
        <dbReference type="EMBL" id="CEG13260.1"/>
    </source>
</evidence>
<organism evidence="1">
    <name type="scientific">groundwater metagenome</name>
    <dbReference type="NCBI Taxonomy" id="717931"/>
    <lineage>
        <taxon>unclassified sequences</taxon>
        <taxon>metagenomes</taxon>
        <taxon>ecological metagenomes</taxon>
    </lineage>
</organism>
<sequence>MPLGMKFSSINISNCNRTNITGNYSTDGEILTCNIGSITPNTTKIYI</sequence>
<reference evidence="1" key="1">
    <citation type="submission" date="2014-09" db="EMBL/GenBank/DDBJ databases">
        <authorList>
            <person name="Probst J Alexander"/>
        </authorList>
    </citation>
    <scope>NUCLEOTIDE SEQUENCE</scope>
</reference>
<name>A0A098EE08_9ZZZZ</name>
<dbReference type="EMBL" id="CCXY01000285">
    <property type="protein sequence ID" value="CEG13260.1"/>
    <property type="molecule type" value="Genomic_DNA"/>
</dbReference>
<proteinExistence type="predicted"/>
<gene>
    <name evidence="1" type="ORF">MSIBF_A3550001</name>
</gene>